<proteinExistence type="predicted"/>
<dbReference type="EMBL" id="QMPY01000054">
    <property type="protein sequence ID" value="RLE07978.1"/>
    <property type="molecule type" value="Genomic_DNA"/>
</dbReference>
<comment type="caution">
    <text evidence="1">The sequence shown here is derived from an EMBL/GenBank/DDBJ whole genome shotgun (WGS) entry which is preliminary data.</text>
</comment>
<dbReference type="AlphaFoldDB" id="A0A662D0P6"/>
<gene>
    <name evidence="1" type="ORF">DRZ78_02030</name>
</gene>
<reference evidence="1 2" key="1">
    <citation type="submission" date="2018-06" db="EMBL/GenBank/DDBJ databases">
        <title>Extensive metabolic versatility and redundancy in microbially diverse, dynamic hydrothermal sediments.</title>
        <authorList>
            <person name="Dombrowski N."/>
            <person name="Teske A."/>
            <person name="Baker B.J."/>
        </authorList>
    </citation>
    <scope>NUCLEOTIDE SEQUENCE [LARGE SCALE GENOMIC DNA]</scope>
    <source>
        <strain evidence="1">B7_G13</strain>
    </source>
</reference>
<evidence type="ECO:0000313" key="1">
    <source>
        <dbReference type="EMBL" id="RLE07978.1"/>
    </source>
</evidence>
<accession>A0A662D0P6</accession>
<name>A0A662D0P6_UNCAE</name>
<dbReference type="Proteomes" id="UP000277457">
    <property type="component" value="Unassembled WGS sequence"/>
</dbReference>
<sequence>MKKEKPKVGDTISDWDEIPHFRVKWYNPATEKIETAEIAVWDVIKASTKEDFEEGAFGEIAPVEILEWKLTYIPKDDLKDIPKPIADYVKKRCKK</sequence>
<evidence type="ECO:0000313" key="2">
    <source>
        <dbReference type="Proteomes" id="UP000277457"/>
    </source>
</evidence>
<protein>
    <submittedName>
        <fullName evidence="1">Uncharacterized protein</fullName>
    </submittedName>
</protein>
<organism evidence="1 2">
    <name type="scientific">Aerophobetes bacterium</name>
    <dbReference type="NCBI Taxonomy" id="2030807"/>
    <lineage>
        <taxon>Bacteria</taxon>
        <taxon>Candidatus Aerophobota</taxon>
    </lineage>
</organism>